<reference evidence="2 3" key="1">
    <citation type="journal article" date="2015" name="Genome Announc.">
        <title>Expanding the biotechnology potential of lactobacilli through comparative genomics of 213 strains and associated genera.</title>
        <authorList>
            <person name="Sun Z."/>
            <person name="Harris H.M."/>
            <person name="McCann A."/>
            <person name="Guo C."/>
            <person name="Argimon S."/>
            <person name="Zhang W."/>
            <person name="Yang X."/>
            <person name="Jeffery I.B."/>
            <person name="Cooney J.C."/>
            <person name="Kagawa T.F."/>
            <person name="Liu W."/>
            <person name="Song Y."/>
            <person name="Salvetti E."/>
            <person name="Wrobel A."/>
            <person name="Rasinkangas P."/>
            <person name="Parkhill J."/>
            <person name="Rea M.C."/>
            <person name="O'Sullivan O."/>
            <person name="Ritari J."/>
            <person name="Douillard F.P."/>
            <person name="Paul Ross R."/>
            <person name="Yang R."/>
            <person name="Briner A.E."/>
            <person name="Felis G.E."/>
            <person name="de Vos W.M."/>
            <person name="Barrangou R."/>
            <person name="Klaenhammer T.R."/>
            <person name="Caufield P.W."/>
            <person name="Cui Y."/>
            <person name="Zhang H."/>
            <person name="O'Toole P.W."/>
        </authorList>
    </citation>
    <scope>NUCLEOTIDE SEQUENCE [LARGE SCALE GENOMIC DNA]</scope>
    <source>
        <strain evidence="2 3">DSM 20534</strain>
    </source>
</reference>
<dbReference type="GO" id="GO:0000156">
    <property type="term" value="F:phosphorelay response regulator activity"/>
    <property type="evidence" value="ECO:0007669"/>
    <property type="project" value="InterPro"/>
</dbReference>
<dbReference type="SMART" id="SM00850">
    <property type="entry name" value="LytTR"/>
    <property type="match status" value="1"/>
</dbReference>
<organism evidence="2 3">
    <name type="scientific">Amylolactobacillus amylotrophicus DSM 20534</name>
    <dbReference type="NCBI Taxonomy" id="1423722"/>
    <lineage>
        <taxon>Bacteria</taxon>
        <taxon>Bacillati</taxon>
        <taxon>Bacillota</taxon>
        <taxon>Bacilli</taxon>
        <taxon>Lactobacillales</taxon>
        <taxon>Lactobacillaceae</taxon>
        <taxon>Amylolactobacillus</taxon>
    </lineage>
</organism>
<evidence type="ECO:0000313" key="2">
    <source>
        <dbReference type="EMBL" id="KRK36812.1"/>
    </source>
</evidence>
<proteinExistence type="predicted"/>
<feature type="domain" description="HTH LytTR-type" evidence="1">
    <location>
        <begin position="44"/>
        <end position="147"/>
    </location>
</feature>
<dbReference type="PATRIC" id="fig|1423722.3.peg.601"/>
<dbReference type="InterPro" id="IPR007492">
    <property type="entry name" value="LytTR_DNA-bd_dom"/>
</dbReference>
<accession>A0A0R1GRR2</accession>
<protein>
    <submittedName>
        <fullName evidence="2">Response regulator</fullName>
    </submittedName>
</protein>
<evidence type="ECO:0000259" key="1">
    <source>
        <dbReference type="PROSITE" id="PS50930"/>
    </source>
</evidence>
<dbReference type="GO" id="GO:0003677">
    <property type="term" value="F:DNA binding"/>
    <property type="evidence" value="ECO:0007669"/>
    <property type="project" value="InterPro"/>
</dbReference>
<sequence>MHVRVEIDSNIVEPEVVIKAKEYNNQVRHLQQVIEENAAEQKKLLFFKDTTQYYLHLDEILFFETEERAVVAHVADDAYEVHERLYQLESELPQQFIRISKSTIVNVTKILSLNRSLSNCLIQFYDSYKQVYASRRYYKMLQDRLGKWR</sequence>
<dbReference type="RefSeq" id="WP_054746380.1">
    <property type="nucleotide sequence ID" value="NZ_AZCV01000010.1"/>
</dbReference>
<keyword evidence="3" id="KW-1185">Reference proteome</keyword>
<gene>
    <name evidence="2" type="ORF">FC62_GL000591</name>
</gene>
<dbReference type="EMBL" id="AZCV01000010">
    <property type="protein sequence ID" value="KRK36812.1"/>
    <property type="molecule type" value="Genomic_DNA"/>
</dbReference>
<comment type="caution">
    <text evidence="2">The sequence shown here is derived from an EMBL/GenBank/DDBJ whole genome shotgun (WGS) entry which is preliminary data.</text>
</comment>
<dbReference type="Gene3D" id="2.40.50.1020">
    <property type="entry name" value="LytTr DNA-binding domain"/>
    <property type="match status" value="1"/>
</dbReference>
<dbReference type="AlphaFoldDB" id="A0A0R1GRR2"/>
<dbReference type="PANTHER" id="PTHR37299">
    <property type="entry name" value="TRANSCRIPTIONAL REGULATOR-RELATED"/>
    <property type="match status" value="1"/>
</dbReference>
<evidence type="ECO:0000313" key="3">
    <source>
        <dbReference type="Proteomes" id="UP000050909"/>
    </source>
</evidence>
<dbReference type="PROSITE" id="PS50930">
    <property type="entry name" value="HTH_LYTTR"/>
    <property type="match status" value="1"/>
</dbReference>
<dbReference type="Pfam" id="PF04397">
    <property type="entry name" value="LytTR"/>
    <property type="match status" value="1"/>
</dbReference>
<name>A0A0R1GRR2_9LACO</name>
<dbReference type="PANTHER" id="PTHR37299:SF4">
    <property type="entry name" value="TRANSCRIPTIONAL REGULATOR"/>
    <property type="match status" value="1"/>
</dbReference>
<dbReference type="InterPro" id="IPR046947">
    <property type="entry name" value="LytR-like"/>
</dbReference>
<dbReference type="Proteomes" id="UP000050909">
    <property type="component" value="Unassembled WGS sequence"/>
</dbReference>